<comment type="similarity">
    <text evidence="1 4">Belongs to the N(4)/N(6)-methyltransferase family.</text>
</comment>
<keyword evidence="2 7" id="KW-0489">Methyltransferase</keyword>
<dbReference type="PROSITE" id="PS00092">
    <property type="entry name" value="N6_MTASE"/>
    <property type="match status" value="1"/>
</dbReference>
<dbReference type="Pfam" id="PF01555">
    <property type="entry name" value="N6_N4_Mtase"/>
    <property type="match status" value="1"/>
</dbReference>
<evidence type="ECO:0000256" key="5">
    <source>
        <dbReference type="SAM" id="MobiDB-lite"/>
    </source>
</evidence>
<dbReference type="InterPro" id="IPR002941">
    <property type="entry name" value="DNA_methylase_N4/N6"/>
</dbReference>
<evidence type="ECO:0000259" key="6">
    <source>
        <dbReference type="Pfam" id="PF01555"/>
    </source>
</evidence>
<feature type="region of interest" description="Disordered" evidence="5">
    <location>
        <begin position="299"/>
        <end position="318"/>
    </location>
</feature>
<protein>
    <recommendedName>
        <fullName evidence="4">Methyltransferase</fullName>
        <ecNumber evidence="4">2.1.1.-</ecNumber>
    </recommendedName>
</protein>
<dbReference type="EC" id="2.1.1.-" evidence="4"/>
<dbReference type="GO" id="GO:0008170">
    <property type="term" value="F:N-methyltransferase activity"/>
    <property type="evidence" value="ECO:0007669"/>
    <property type="project" value="InterPro"/>
</dbReference>
<organism evidence="7 8">
    <name type="scientific">Candidatus Accumulibacter aalborgensis</name>
    <dbReference type="NCBI Taxonomy" id="1860102"/>
    <lineage>
        <taxon>Bacteria</taxon>
        <taxon>Pseudomonadati</taxon>
        <taxon>Pseudomonadota</taxon>
        <taxon>Betaproteobacteria</taxon>
        <taxon>Candidatus Accumulibacter</taxon>
    </lineage>
</organism>
<dbReference type="InterPro" id="IPR002052">
    <property type="entry name" value="DNA_methylase_N6_adenine_CS"/>
</dbReference>
<evidence type="ECO:0000313" key="8">
    <source>
        <dbReference type="Proteomes" id="UP000199169"/>
    </source>
</evidence>
<keyword evidence="8" id="KW-1185">Reference proteome</keyword>
<proteinExistence type="inferred from homology"/>
<dbReference type="EMBL" id="FLQX01000109">
    <property type="protein sequence ID" value="SBT06417.1"/>
    <property type="molecule type" value="Genomic_DNA"/>
</dbReference>
<dbReference type="Gene3D" id="3.40.50.150">
    <property type="entry name" value="Vaccinia Virus protein VP39"/>
    <property type="match status" value="1"/>
</dbReference>
<dbReference type="RefSeq" id="WP_186407147.1">
    <property type="nucleotide sequence ID" value="NZ_FLQX01000109.1"/>
</dbReference>
<feature type="region of interest" description="Disordered" evidence="5">
    <location>
        <begin position="194"/>
        <end position="214"/>
    </location>
</feature>
<dbReference type="PRINTS" id="PR00508">
    <property type="entry name" value="S21N4MTFRASE"/>
</dbReference>
<dbReference type="STRING" id="1860102.ACCAA_330016"/>
<dbReference type="GO" id="GO:0003677">
    <property type="term" value="F:DNA binding"/>
    <property type="evidence" value="ECO:0007669"/>
    <property type="project" value="InterPro"/>
</dbReference>
<dbReference type="GO" id="GO:0032259">
    <property type="term" value="P:methylation"/>
    <property type="evidence" value="ECO:0007669"/>
    <property type="project" value="UniProtKB-KW"/>
</dbReference>
<keyword evidence="3" id="KW-0808">Transferase</keyword>
<dbReference type="SUPFAM" id="SSF53335">
    <property type="entry name" value="S-adenosyl-L-methionine-dependent methyltransferases"/>
    <property type="match status" value="1"/>
</dbReference>
<evidence type="ECO:0000256" key="4">
    <source>
        <dbReference type="RuleBase" id="RU362026"/>
    </source>
</evidence>
<reference evidence="7 8" key="1">
    <citation type="submission" date="2016-06" db="EMBL/GenBank/DDBJ databases">
        <authorList>
            <person name="Kjaerup R.B."/>
            <person name="Dalgaard T.S."/>
            <person name="Juul-Madsen H.R."/>
        </authorList>
    </citation>
    <scope>NUCLEOTIDE SEQUENCE [LARGE SCALE GENOMIC DNA]</scope>
    <source>
        <strain evidence="7">3</strain>
    </source>
</reference>
<evidence type="ECO:0000256" key="2">
    <source>
        <dbReference type="ARBA" id="ARBA00022603"/>
    </source>
</evidence>
<dbReference type="InterPro" id="IPR029063">
    <property type="entry name" value="SAM-dependent_MTases_sf"/>
</dbReference>
<evidence type="ECO:0000256" key="1">
    <source>
        <dbReference type="ARBA" id="ARBA00006594"/>
    </source>
</evidence>
<name>A0A1A8XPQ4_9PROT</name>
<evidence type="ECO:0000313" key="7">
    <source>
        <dbReference type="EMBL" id="SBT06417.1"/>
    </source>
</evidence>
<sequence length="318" mass="35264">MTYALCHADCFDWLALRQANSIHAVVTDPPYGLIEFSAREREILRNGHRGGVWRIPPTLNGVQRDPLPRFTILTDAEKSKLREYMRDWGKALLPILVPGAHVCVAGNPILQYLVQSAMAEAGYEVRTAIMRLYVGLRGGDRPKLAESEFPEVCVTPRGGYEPWMLFRKPIGERTVAENLRRWGTGGLRRLSGEKPLPDVIQSGRTPDVETDLTKHPTMKPQHILRILVRSMLPVGEGIVLDTFAGSGSTLAAAEAVGYESVGIELDQQYYEDALRLIPLLARMYPGFVGATLDQPSAHLSMAEKPRRQPKASSQGSLL</sequence>
<gene>
    <name evidence="7" type="ORF">ACCAA_330016</name>
</gene>
<dbReference type="AlphaFoldDB" id="A0A1A8XPQ4"/>
<evidence type="ECO:0000256" key="3">
    <source>
        <dbReference type="ARBA" id="ARBA00022679"/>
    </source>
</evidence>
<feature type="domain" description="DNA methylase N-4/N-6" evidence="6">
    <location>
        <begin position="22"/>
        <end position="273"/>
    </location>
</feature>
<dbReference type="Proteomes" id="UP000199169">
    <property type="component" value="Unassembled WGS sequence"/>
</dbReference>
<dbReference type="InterPro" id="IPR001091">
    <property type="entry name" value="RM_Methyltransferase"/>
</dbReference>
<accession>A0A1A8XPQ4</accession>